<reference evidence="1" key="1">
    <citation type="submission" date="2020-11" db="EMBL/GenBank/DDBJ databases">
        <authorList>
            <consortium name="DOE Joint Genome Institute"/>
            <person name="Ahrendt S."/>
            <person name="Riley R."/>
            <person name="Andreopoulos W."/>
            <person name="Labutti K."/>
            <person name="Pangilinan J."/>
            <person name="Ruiz-Duenas F.J."/>
            <person name="Barrasa J.M."/>
            <person name="Sanchez-Garcia M."/>
            <person name="Camarero S."/>
            <person name="Miyauchi S."/>
            <person name="Serrano A."/>
            <person name="Linde D."/>
            <person name="Babiker R."/>
            <person name="Drula E."/>
            <person name="Ayuso-Fernandez I."/>
            <person name="Pacheco R."/>
            <person name="Padilla G."/>
            <person name="Ferreira P."/>
            <person name="Barriuso J."/>
            <person name="Kellner H."/>
            <person name="Castanera R."/>
            <person name="Alfaro M."/>
            <person name="Ramirez L."/>
            <person name="Pisabarro A.G."/>
            <person name="Kuo A."/>
            <person name="Tritt A."/>
            <person name="Lipzen A."/>
            <person name="He G."/>
            <person name="Yan M."/>
            <person name="Ng V."/>
            <person name="Cullen D."/>
            <person name="Martin F."/>
            <person name="Rosso M.-N."/>
            <person name="Henrissat B."/>
            <person name="Hibbett D."/>
            <person name="Martinez A.T."/>
            <person name="Grigoriev I.V."/>
        </authorList>
    </citation>
    <scope>NUCLEOTIDE SEQUENCE</scope>
    <source>
        <strain evidence="1">ATCC 90797</strain>
    </source>
</reference>
<organism evidence="1 2">
    <name type="scientific">Pleurotus eryngii</name>
    <name type="common">Boletus of the steppes</name>
    <dbReference type="NCBI Taxonomy" id="5323"/>
    <lineage>
        <taxon>Eukaryota</taxon>
        <taxon>Fungi</taxon>
        <taxon>Dikarya</taxon>
        <taxon>Basidiomycota</taxon>
        <taxon>Agaricomycotina</taxon>
        <taxon>Agaricomycetes</taxon>
        <taxon>Agaricomycetidae</taxon>
        <taxon>Agaricales</taxon>
        <taxon>Pleurotineae</taxon>
        <taxon>Pleurotaceae</taxon>
        <taxon>Pleurotus</taxon>
    </lineage>
</organism>
<dbReference type="EMBL" id="MU154713">
    <property type="protein sequence ID" value="KAF9488458.1"/>
    <property type="molecule type" value="Genomic_DNA"/>
</dbReference>
<sequence length="69" mass="7896">MYKVARRERYGATARSLELSPSAVLPLHSPRPSRAACIQSEVWVGIMTKRWESLQVQITTRLFKVVIIL</sequence>
<accession>A0A9P5ZJY5</accession>
<name>A0A9P5ZJY5_PLEER</name>
<evidence type="ECO:0000313" key="1">
    <source>
        <dbReference type="EMBL" id="KAF9488458.1"/>
    </source>
</evidence>
<gene>
    <name evidence="1" type="ORF">BDN71DRAFT_1457272</name>
</gene>
<comment type="caution">
    <text evidence="1">The sequence shown here is derived from an EMBL/GenBank/DDBJ whole genome shotgun (WGS) entry which is preliminary data.</text>
</comment>
<keyword evidence="2" id="KW-1185">Reference proteome</keyword>
<dbReference type="AlphaFoldDB" id="A0A9P5ZJY5"/>
<evidence type="ECO:0000313" key="2">
    <source>
        <dbReference type="Proteomes" id="UP000807025"/>
    </source>
</evidence>
<proteinExistence type="predicted"/>
<protein>
    <submittedName>
        <fullName evidence="1">Uncharacterized protein</fullName>
    </submittedName>
</protein>
<dbReference type="Proteomes" id="UP000807025">
    <property type="component" value="Unassembled WGS sequence"/>
</dbReference>